<name>A0A0E9U3A7_ANGAN</name>
<organism evidence="1">
    <name type="scientific">Anguilla anguilla</name>
    <name type="common">European freshwater eel</name>
    <name type="synonym">Muraena anguilla</name>
    <dbReference type="NCBI Taxonomy" id="7936"/>
    <lineage>
        <taxon>Eukaryota</taxon>
        <taxon>Metazoa</taxon>
        <taxon>Chordata</taxon>
        <taxon>Craniata</taxon>
        <taxon>Vertebrata</taxon>
        <taxon>Euteleostomi</taxon>
        <taxon>Actinopterygii</taxon>
        <taxon>Neopterygii</taxon>
        <taxon>Teleostei</taxon>
        <taxon>Anguilliformes</taxon>
        <taxon>Anguillidae</taxon>
        <taxon>Anguilla</taxon>
    </lineage>
</organism>
<reference evidence="1" key="2">
    <citation type="journal article" date="2015" name="Fish Shellfish Immunol.">
        <title>Early steps in the European eel (Anguilla anguilla)-Vibrio vulnificus interaction in the gills: Role of the RtxA13 toxin.</title>
        <authorList>
            <person name="Callol A."/>
            <person name="Pajuelo D."/>
            <person name="Ebbesson L."/>
            <person name="Teles M."/>
            <person name="MacKenzie S."/>
            <person name="Amaro C."/>
        </authorList>
    </citation>
    <scope>NUCLEOTIDE SEQUENCE</scope>
</reference>
<reference evidence="1" key="1">
    <citation type="submission" date="2014-11" db="EMBL/GenBank/DDBJ databases">
        <authorList>
            <person name="Amaro Gonzalez C."/>
        </authorList>
    </citation>
    <scope>NUCLEOTIDE SEQUENCE</scope>
</reference>
<proteinExistence type="predicted"/>
<dbReference type="EMBL" id="GBXM01048188">
    <property type="protein sequence ID" value="JAH60389.1"/>
    <property type="molecule type" value="Transcribed_RNA"/>
</dbReference>
<protein>
    <submittedName>
        <fullName evidence="1">Uncharacterized protein</fullName>
    </submittedName>
</protein>
<accession>A0A0E9U3A7</accession>
<dbReference type="AlphaFoldDB" id="A0A0E9U3A7"/>
<sequence length="68" mass="8135">MWNCGISVIFSKGHRSYIFILYYHKTKLVLLKYYMTIKYYVTSCVSFLVFENFNEEYSPGLKSTVLKQ</sequence>
<evidence type="ECO:0000313" key="1">
    <source>
        <dbReference type="EMBL" id="JAH60389.1"/>
    </source>
</evidence>